<dbReference type="PANTHER" id="PTHR30157">
    <property type="entry name" value="FERRIC REDUCTASE, NADPH-DEPENDENT"/>
    <property type="match status" value="1"/>
</dbReference>
<keyword evidence="4" id="KW-1185">Reference proteome</keyword>
<dbReference type="InterPro" id="IPR013113">
    <property type="entry name" value="SIP_FAD-bd"/>
</dbReference>
<gene>
    <name evidence="3" type="ORF">O0S08_25090</name>
</gene>
<dbReference type="Pfam" id="PF08021">
    <property type="entry name" value="FAD_binding_9"/>
    <property type="match status" value="1"/>
</dbReference>
<evidence type="ECO:0000256" key="1">
    <source>
        <dbReference type="ARBA" id="ARBA00035644"/>
    </source>
</evidence>
<dbReference type="InterPro" id="IPR039261">
    <property type="entry name" value="FNR_nucleotide-bd"/>
</dbReference>
<dbReference type="Gene3D" id="2.40.30.10">
    <property type="entry name" value="Translation factors"/>
    <property type="match status" value="1"/>
</dbReference>
<evidence type="ECO:0000259" key="2">
    <source>
        <dbReference type="PROSITE" id="PS51384"/>
    </source>
</evidence>
<dbReference type="InterPro" id="IPR017927">
    <property type="entry name" value="FAD-bd_FR_type"/>
</dbReference>
<accession>A0ABY7HJA6</accession>
<dbReference type="InterPro" id="IPR017938">
    <property type="entry name" value="Riboflavin_synthase-like_b-brl"/>
</dbReference>
<dbReference type="RefSeq" id="WP_269041777.1">
    <property type="nucleotide sequence ID" value="NZ_CP114040.1"/>
</dbReference>
<organism evidence="3 4">
    <name type="scientific">Nannocystis punicea</name>
    <dbReference type="NCBI Taxonomy" id="2995304"/>
    <lineage>
        <taxon>Bacteria</taxon>
        <taxon>Pseudomonadati</taxon>
        <taxon>Myxococcota</taxon>
        <taxon>Polyangia</taxon>
        <taxon>Nannocystales</taxon>
        <taxon>Nannocystaceae</taxon>
        <taxon>Nannocystis</taxon>
    </lineage>
</organism>
<dbReference type="SUPFAM" id="SSF63380">
    <property type="entry name" value="Riboflavin synthase domain-like"/>
    <property type="match status" value="1"/>
</dbReference>
<evidence type="ECO:0000313" key="4">
    <source>
        <dbReference type="Proteomes" id="UP001164459"/>
    </source>
</evidence>
<name>A0ABY7HJA6_9BACT</name>
<protein>
    <submittedName>
        <fullName evidence="3">Siderophore-interacting protein</fullName>
    </submittedName>
</protein>
<dbReference type="CDD" id="cd06193">
    <property type="entry name" value="siderophore_interacting"/>
    <property type="match status" value="1"/>
</dbReference>
<dbReference type="PROSITE" id="PS51384">
    <property type="entry name" value="FAD_FR"/>
    <property type="match status" value="1"/>
</dbReference>
<proteinExistence type="inferred from homology"/>
<dbReference type="PANTHER" id="PTHR30157:SF0">
    <property type="entry name" value="NADPH-DEPENDENT FERRIC-CHELATE REDUCTASE"/>
    <property type="match status" value="1"/>
</dbReference>
<dbReference type="InterPro" id="IPR007037">
    <property type="entry name" value="SIP_rossman_dom"/>
</dbReference>
<dbReference type="Gene3D" id="3.40.50.80">
    <property type="entry name" value="Nucleotide-binding domain of ferredoxin-NADP reductase (FNR) module"/>
    <property type="match status" value="1"/>
</dbReference>
<reference evidence="3" key="1">
    <citation type="submission" date="2022-11" db="EMBL/GenBank/DDBJ databases">
        <title>Minimal conservation of predation-associated metabolite biosynthetic gene clusters underscores biosynthetic potential of Myxococcota including descriptions for ten novel species: Archangium lansinium sp. nov., Myxococcus landrumus sp. nov., Nannocystis bai.</title>
        <authorList>
            <person name="Ahearne A."/>
            <person name="Stevens C."/>
            <person name="Dowd S."/>
        </authorList>
    </citation>
    <scope>NUCLEOTIDE SEQUENCE</scope>
    <source>
        <strain evidence="3">Fl3</strain>
    </source>
</reference>
<feature type="domain" description="FAD-binding FR-type" evidence="2">
    <location>
        <begin position="15"/>
        <end position="114"/>
    </location>
</feature>
<dbReference type="InterPro" id="IPR039374">
    <property type="entry name" value="SIP_fam"/>
</dbReference>
<dbReference type="EMBL" id="CP114040">
    <property type="protein sequence ID" value="WAS99416.1"/>
    <property type="molecule type" value="Genomic_DNA"/>
</dbReference>
<evidence type="ECO:0000313" key="3">
    <source>
        <dbReference type="EMBL" id="WAS99416.1"/>
    </source>
</evidence>
<comment type="similarity">
    <text evidence="1">Belongs to the SIP oxidoreductase family.</text>
</comment>
<sequence length="231" mass="25381">MPEIPAFLAARAEAWFGRACTVLETEALTPHLRRVRFGGPTLKRCGWRPGHEVEVRVGPREFRHYTPMRWDDARGEVDILFYLHGRGPGSAWAEALRDGDGAHLMGPGGRLRLDDAAHHVFLGDETTAGLFAALARAVPPAAGVTGAVEGDLPPDLFTDMGLPLDVLPRGPTRGAALLAWLDRAVTVDSVYYLAGHAESVVALRRALQQQWSIPGRRIRTKAYWSDHRRGL</sequence>
<dbReference type="Pfam" id="PF04954">
    <property type="entry name" value="SIP"/>
    <property type="match status" value="1"/>
</dbReference>
<dbReference type="Proteomes" id="UP001164459">
    <property type="component" value="Chromosome"/>
</dbReference>